<dbReference type="RefSeq" id="WP_203780835.1">
    <property type="nucleotide sequence ID" value="NZ_BOMV01000013.1"/>
</dbReference>
<dbReference type="Pfam" id="PF03924">
    <property type="entry name" value="CHASE"/>
    <property type="match status" value="1"/>
</dbReference>
<keyword evidence="4" id="KW-0597">Phosphoprotein</keyword>
<dbReference type="SMART" id="SM00388">
    <property type="entry name" value="HisKA"/>
    <property type="match status" value="1"/>
</dbReference>
<accession>A0A919JWQ8</accession>
<keyword evidence="14" id="KW-1185">Reference proteome</keyword>
<dbReference type="Gene3D" id="3.30.450.350">
    <property type="entry name" value="CHASE domain"/>
    <property type="match status" value="1"/>
</dbReference>
<comment type="subcellular location">
    <subcellularLocation>
        <location evidence="2">Cell membrane</location>
    </subcellularLocation>
</comment>
<dbReference type="EC" id="2.7.13.3" evidence="3"/>
<evidence type="ECO:0000256" key="4">
    <source>
        <dbReference type="ARBA" id="ARBA00022553"/>
    </source>
</evidence>
<dbReference type="GO" id="GO:0030295">
    <property type="term" value="F:protein kinase activator activity"/>
    <property type="evidence" value="ECO:0007669"/>
    <property type="project" value="TreeGrafter"/>
</dbReference>
<keyword evidence="5" id="KW-0808">Transferase</keyword>
<dbReference type="InterPro" id="IPR050351">
    <property type="entry name" value="BphY/WalK/GraS-like"/>
</dbReference>
<evidence type="ECO:0000256" key="9">
    <source>
        <dbReference type="ARBA" id="ARBA00023012"/>
    </source>
</evidence>
<dbReference type="GO" id="GO:0000156">
    <property type="term" value="F:phosphorelay response regulator activity"/>
    <property type="evidence" value="ECO:0007669"/>
    <property type="project" value="TreeGrafter"/>
</dbReference>
<evidence type="ECO:0000256" key="3">
    <source>
        <dbReference type="ARBA" id="ARBA00012438"/>
    </source>
</evidence>
<dbReference type="InterPro" id="IPR036097">
    <property type="entry name" value="HisK_dim/P_sf"/>
</dbReference>
<feature type="domain" description="Histidine kinase" evidence="12">
    <location>
        <begin position="362"/>
        <end position="579"/>
    </location>
</feature>
<dbReference type="EMBL" id="BOMV01000013">
    <property type="protein sequence ID" value="GIE94533.1"/>
    <property type="molecule type" value="Genomic_DNA"/>
</dbReference>
<dbReference type="Proteomes" id="UP000636960">
    <property type="component" value="Unassembled WGS sequence"/>
</dbReference>
<evidence type="ECO:0000256" key="6">
    <source>
        <dbReference type="ARBA" id="ARBA00022692"/>
    </source>
</evidence>
<dbReference type="InterPro" id="IPR006189">
    <property type="entry name" value="CHASE_dom"/>
</dbReference>
<dbReference type="InterPro" id="IPR003594">
    <property type="entry name" value="HATPase_dom"/>
</dbReference>
<evidence type="ECO:0000313" key="13">
    <source>
        <dbReference type="EMBL" id="GIE94533.1"/>
    </source>
</evidence>
<dbReference type="InterPro" id="IPR036890">
    <property type="entry name" value="HATPase_C_sf"/>
</dbReference>
<evidence type="ECO:0000256" key="1">
    <source>
        <dbReference type="ARBA" id="ARBA00000085"/>
    </source>
</evidence>
<protein>
    <recommendedName>
        <fullName evidence="11">Sensor-like histidine kinase SenX3</fullName>
        <ecNumber evidence="3">2.7.13.3</ecNumber>
    </recommendedName>
</protein>
<dbReference type="GO" id="GO:0005886">
    <property type="term" value="C:plasma membrane"/>
    <property type="evidence" value="ECO:0007669"/>
    <property type="project" value="UniProtKB-SubCell"/>
</dbReference>
<evidence type="ECO:0000313" key="14">
    <source>
        <dbReference type="Proteomes" id="UP000636960"/>
    </source>
</evidence>
<keyword evidence="10" id="KW-0472">Membrane</keyword>
<dbReference type="CDD" id="cd00082">
    <property type="entry name" value="HisKA"/>
    <property type="match status" value="1"/>
</dbReference>
<dbReference type="SUPFAM" id="SSF55874">
    <property type="entry name" value="ATPase domain of HSP90 chaperone/DNA topoisomerase II/histidine kinase"/>
    <property type="match status" value="1"/>
</dbReference>
<dbReference type="InterPro" id="IPR005467">
    <property type="entry name" value="His_kinase_dom"/>
</dbReference>
<keyword evidence="6" id="KW-0812">Transmembrane</keyword>
<dbReference type="PANTHER" id="PTHR42878:SF15">
    <property type="entry name" value="BACTERIOPHYTOCHROME"/>
    <property type="match status" value="1"/>
</dbReference>
<evidence type="ECO:0000256" key="5">
    <source>
        <dbReference type="ARBA" id="ARBA00022679"/>
    </source>
</evidence>
<dbReference type="AlphaFoldDB" id="A0A919JWQ8"/>
<dbReference type="Gene3D" id="3.30.565.10">
    <property type="entry name" value="Histidine kinase-like ATPase, C-terminal domain"/>
    <property type="match status" value="1"/>
</dbReference>
<evidence type="ECO:0000256" key="7">
    <source>
        <dbReference type="ARBA" id="ARBA00022777"/>
    </source>
</evidence>
<evidence type="ECO:0000256" key="2">
    <source>
        <dbReference type="ARBA" id="ARBA00004236"/>
    </source>
</evidence>
<dbReference type="FunFam" id="3.30.565.10:FF:000006">
    <property type="entry name" value="Sensor histidine kinase WalK"/>
    <property type="match status" value="1"/>
</dbReference>
<keyword evidence="7" id="KW-0418">Kinase</keyword>
<comment type="caution">
    <text evidence="13">The sequence shown here is derived from an EMBL/GenBank/DDBJ whole genome shotgun (WGS) entry which is preliminary data.</text>
</comment>
<dbReference type="PROSITE" id="PS50109">
    <property type="entry name" value="HIS_KIN"/>
    <property type="match status" value="1"/>
</dbReference>
<dbReference type="Pfam" id="PF00512">
    <property type="entry name" value="HisKA"/>
    <property type="match status" value="1"/>
</dbReference>
<dbReference type="PANTHER" id="PTHR42878">
    <property type="entry name" value="TWO-COMPONENT HISTIDINE KINASE"/>
    <property type="match status" value="1"/>
</dbReference>
<keyword evidence="9" id="KW-0902">Two-component regulatory system</keyword>
<keyword evidence="8" id="KW-1133">Transmembrane helix</keyword>
<organism evidence="13 14">
    <name type="scientific">Paractinoplanes rishiriensis</name>
    <dbReference type="NCBI Taxonomy" id="1050105"/>
    <lineage>
        <taxon>Bacteria</taxon>
        <taxon>Bacillati</taxon>
        <taxon>Actinomycetota</taxon>
        <taxon>Actinomycetes</taxon>
        <taxon>Micromonosporales</taxon>
        <taxon>Micromonosporaceae</taxon>
        <taxon>Paractinoplanes</taxon>
    </lineage>
</organism>
<dbReference type="InterPro" id="IPR042240">
    <property type="entry name" value="CHASE_sf"/>
</dbReference>
<dbReference type="PRINTS" id="PR00344">
    <property type="entry name" value="BCTRLSENSOR"/>
</dbReference>
<evidence type="ECO:0000256" key="10">
    <source>
        <dbReference type="ARBA" id="ARBA00023136"/>
    </source>
</evidence>
<dbReference type="GO" id="GO:0007234">
    <property type="term" value="P:osmosensory signaling via phosphorelay pathway"/>
    <property type="evidence" value="ECO:0007669"/>
    <property type="project" value="TreeGrafter"/>
</dbReference>
<evidence type="ECO:0000256" key="11">
    <source>
        <dbReference type="ARBA" id="ARBA00039401"/>
    </source>
</evidence>
<dbReference type="SMART" id="SM00387">
    <property type="entry name" value="HATPase_c"/>
    <property type="match status" value="1"/>
</dbReference>
<dbReference type="Gene3D" id="1.10.287.130">
    <property type="match status" value="1"/>
</dbReference>
<sequence length="599" mass="63171">MGTSRGRILSRRSGLAVGLVILLGVLGTGLSAFALHVSARNWTERAFEHKQDVITKVVTAELIQYGTALADLSASMGAQRELTAETFAAITSPINNARLPGATEVEYVVPASPGDVQRVQSEWRRRGSDGLTLRPAPGAGGEHYFPVLGHALVPGAAAVGGGVSQAEVVDALRRARIEGGITTSATYQPAGAAERAFVMVAAVHDAGRFEGWVTMTFDGRDFLGAPPGIIGGNQVSVELADISRGPPVTIATWQPGAKPYSGLPARTVELTLPPKQWVLTIRPTVRLLPATEEWLARGAAVIGGLITVLLATLTATVVTSRDRAVRRVDQATAELRLDIERREAVEQQLLRREEELVGFAGVVAHDLRSPLATVIGFAGLIAAADEGGLSEKQRANLARVQNSAARMQALIDDLLAYATADNTTLRITRIDLDEMVDSILAERLGAASAAAATRVDRGTLPAVQGDPTQVRQVLDNLIGNAIKYTPPERAAEIRISAAPAADVGMSRIEVADRGIGVPEAQRAEVFNAFTRAEGSEKFPGTGLGLAIVQRIVERHGGSVGVEANPGGGTVFWFTLATAAEGFTGINGTRESLVRAEHTH</sequence>
<name>A0A919JWQ8_9ACTN</name>
<dbReference type="SUPFAM" id="SSF47384">
    <property type="entry name" value="Homodimeric domain of signal transducing histidine kinase"/>
    <property type="match status" value="1"/>
</dbReference>
<gene>
    <name evidence="13" type="ORF">Ari01nite_19980</name>
</gene>
<dbReference type="InterPro" id="IPR003661">
    <property type="entry name" value="HisK_dim/P_dom"/>
</dbReference>
<evidence type="ECO:0000256" key="8">
    <source>
        <dbReference type="ARBA" id="ARBA00022989"/>
    </source>
</evidence>
<reference evidence="13" key="1">
    <citation type="submission" date="2021-01" db="EMBL/GenBank/DDBJ databases">
        <title>Whole genome shotgun sequence of Actinoplanes rishiriensis NBRC 108556.</title>
        <authorList>
            <person name="Komaki H."/>
            <person name="Tamura T."/>
        </authorList>
    </citation>
    <scope>NUCLEOTIDE SEQUENCE</scope>
    <source>
        <strain evidence="13">NBRC 108556</strain>
    </source>
</reference>
<dbReference type="GO" id="GO:0000155">
    <property type="term" value="F:phosphorelay sensor kinase activity"/>
    <property type="evidence" value="ECO:0007669"/>
    <property type="project" value="InterPro"/>
</dbReference>
<evidence type="ECO:0000259" key="12">
    <source>
        <dbReference type="PROSITE" id="PS50109"/>
    </source>
</evidence>
<comment type="catalytic activity">
    <reaction evidence="1">
        <text>ATP + protein L-histidine = ADP + protein N-phospho-L-histidine.</text>
        <dbReference type="EC" id="2.7.13.3"/>
    </reaction>
</comment>
<dbReference type="InterPro" id="IPR004358">
    <property type="entry name" value="Sig_transdc_His_kin-like_C"/>
</dbReference>
<proteinExistence type="predicted"/>
<dbReference type="Pfam" id="PF02518">
    <property type="entry name" value="HATPase_c"/>
    <property type="match status" value="1"/>
</dbReference>